<dbReference type="EMBL" id="AAMD01000010">
    <property type="protein sequence ID" value="EAU68945.1"/>
    <property type="molecule type" value="Genomic_DNA"/>
</dbReference>
<dbReference type="NCBIfam" id="TIGR03804">
    <property type="entry name" value="para_beta_helix"/>
    <property type="match status" value="1"/>
</dbReference>
<feature type="domain" description="Rhamnogalacturonase A/B/Epimerase-like pectate lyase" evidence="2">
    <location>
        <begin position="200"/>
        <end position="368"/>
    </location>
</feature>
<dbReference type="Pfam" id="PF12708">
    <property type="entry name" value="Pect-lyase_RHGA_epim"/>
    <property type="match status" value="1"/>
</dbReference>
<evidence type="ECO:0000256" key="1">
    <source>
        <dbReference type="SAM" id="MobiDB-lite"/>
    </source>
</evidence>
<dbReference type="InterPro" id="IPR024535">
    <property type="entry name" value="RHGA/B-epi-like_pectate_lyase"/>
</dbReference>
<protein>
    <recommendedName>
        <fullName evidence="2">Rhamnogalacturonase A/B/Epimerase-like pectate lyase domain-containing protein</fullName>
    </recommendedName>
</protein>
<name>Q09B92_STIAD</name>
<comment type="caution">
    <text evidence="3">The sequence shown here is derived from an EMBL/GenBank/DDBJ whole genome shotgun (WGS) entry which is preliminary data.</text>
</comment>
<dbReference type="SMART" id="SM00710">
    <property type="entry name" value="PbH1"/>
    <property type="match status" value="6"/>
</dbReference>
<feature type="region of interest" description="Disordered" evidence="1">
    <location>
        <begin position="368"/>
        <end position="389"/>
    </location>
</feature>
<feature type="compositionally biased region" description="Low complexity" evidence="1">
    <location>
        <begin position="368"/>
        <end position="381"/>
    </location>
</feature>
<dbReference type="Gene3D" id="2.160.20.10">
    <property type="entry name" value="Single-stranded right-handed beta-helix, Pectin lyase-like"/>
    <property type="match status" value="1"/>
</dbReference>
<gene>
    <name evidence="3" type="ORF">STIAU_0286</name>
</gene>
<evidence type="ECO:0000313" key="3">
    <source>
        <dbReference type="EMBL" id="EAU68945.1"/>
    </source>
</evidence>
<dbReference type="InterPro" id="IPR012334">
    <property type="entry name" value="Pectin_lyas_fold"/>
</dbReference>
<feature type="compositionally biased region" description="Low complexity" evidence="1">
    <location>
        <begin position="508"/>
        <end position="517"/>
    </location>
</feature>
<proteinExistence type="predicted"/>
<dbReference type="SUPFAM" id="SSF51126">
    <property type="entry name" value="Pectin lyase-like"/>
    <property type="match status" value="1"/>
</dbReference>
<evidence type="ECO:0000259" key="2">
    <source>
        <dbReference type="Pfam" id="PF12708"/>
    </source>
</evidence>
<feature type="region of interest" description="Disordered" evidence="1">
    <location>
        <begin position="495"/>
        <end position="517"/>
    </location>
</feature>
<sequence>MSPKSPGSASSFLSKYEDFPEVMERAGHGTHCADVWSALRPQWRVPNPSHKEAPMSVRSVGNNNAAPLSFVQEITKATETPATSGPSAATGGARALQESNPYQSMFGQDSFESSGTGGMEAIGGLQDLATQVTQLVDAMTQLTNLLSGGEGGVGGVPELGGATGGAPAAAGPQASAGSTSSPGAGAAGKKGEVGPPPGSINAKDYGVVGDGKTDDQAALQKAFDAAKATGKPLYLGPGTYNHSGVLTLDGASLVGNGDKTVLKATNPDQGAIKLTGDGASISNMKTEFASAPSRSSMPDAAAVLVQNASGASVSNMTIQGAASNGVRLDNSTGATVSNNLVVGTNADGIALMNGSSSNTVKNNVVSQAGDDSYSDNSYNGDAKQDGGNTFENNVSMDNAYGRGIVLAGSKNDKVIGNTVSGSKWIGISGDSDPNSGTMASSGHDIKGNTVINNPNGPAVQYSMAGGGVDGTKTSGSLPDLASVLGWDPGAIPARTSFNPVYQPGTGSGANNSGGNRS</sequence>
<dbReference type="InterPro" id="IPR006626">
    <property type="entry name" value="PbH1"/>
</dbReference>
<organism evidence="3 4">
    <name type="scientific">Stigmatella aurantiaca (strain DW4/3-1)</name>
    <dbReference type="NCBI Taxonomy" id="378806"/>
    <lineage>
        <taxon>Bacteria</taxon>
        <taxon>Pseudomonadati</taxon>
        <taxon>Myxococcota</taxon>
        <taxon>Myxococcia</taxon>
        <taxon>Myxococcales</taxon>
        <taxon>Cystobacterineae</taxon>
        <taxon>Archangiaceae</taxon>
        <taxon>Stigmatella</taxon>
    </lineage>
</organism>
<dbReference type="Proteomes" id="UP000032702">
    <property type="component" value="Unassembled WGS sequence"/>
</dbReference>
<feature type="compositionally biased region" description="Low complexity" evidence="1">
    <location>
        <begin position="165"/>
        <end position="184"/>
    </location>
</feature>
<reference evidence="3 4" key="1">
    <citation type="submission" date="2006-04" db="EMBL/GenBank/DDBJ databases">
        <authorList>
            <person name="Nierman W.C."/>
        </authorList>
    </citation>
    <scope>NUCLEOTIDE SEQUENCE [LARGE SCALE GENOMIC DNA]</scope>
    <source>
        <strain evidence="3 4">DW4/3-1</strain>
    </source>
</reference>
<accession>Q09B92</accession>
<feature type="region of interest" description="Disordered" evidence="1">
    <location>
        <begin position="156"/>
        <end position="207"/>
    </location>
</feature>
<dbReference type="InterPro" id="IPR022441">
    <property type="entry name" value="Para_beta_helix_rpt-2"/>
</dbReference>
<dbReference type="InterPro" id="IPR011050">
    <property type="entry name" value="Pectin_lyase_fold/virulence"/>
</dbReference>
<dbReference type="AlphaFoldDB" id="Q09B92"/>
<evidence type="ECO:0000313" key="4">
    <source>
        <dbReference type="Proteomes" id="UP000032702"/>
    </source>
</evidence>